<feature type="chain" id="PRO_5045690256" description="Outer membrane protein beta-barrel domain-containing protein" evidence="1">
    <location>
        <begin position="20"/>
        <end position="158"/>
    </location>
</feature>
<proteinExistence type="predicted"/>
<reference evidence="2 3" key="1">
    <citation type="submission" date="2024-04" db="EMBL/GenBank/DDBJ databases">
        <title>New Clade of Flavobacterium.</title>
        <authorList>
            <person name="Matos L."/>
            <person name="Proenca D.N."/>
            <person name="Fransisco R.M."/>
            <person name="Chung A.P."/>
            <person name="Maccario L."/>
            <person name="Sorensen S.J."/>
            <person name="Morais P.V."/>
        </authorList>
    </citation>
    <scope>NUCLEOTIDE SEQUENCE [LARGE SCALE GENOMIC DNA]</scope>
    <source>
        <strain evidence="2 3">FBOR7N2.3</strain>
    </source>
</reference>
<name>A0ABV4TJ04_9FLAO</name>
<keyword evidence="3" id="KW-1185">Reference proteome</keyword>
<dbReference type="EMBL" id="JBCFQK010000007">
    <property type="protein sequence ID" value="MFA9194079.1"/>
    <property type="molecule type" value="Genomic_DNA"/>
</dbReference>
<comment type="caution">
    <text evidence="2">The sequence shown here is derived from an EMBL/GenBank/DDBJ whole genome shotgun (WGS) entry which is preliminary data.</text>
</comment>
<evidence type="ECO:0008006" key="4">
    <source>
        <dbReference type="Google" id="ProtNLM"/>
    </source>
</evidence>
<evidence type="ECO:0000313" key="2">
    <source>
        <dbReference type="EMBL" id="MFA9194079.1"/>
    </source>
</evidence>
<gene>
    <name evidence="2" type="ORF">AAGV33_06640</name>
</gene>
<accession>A0ABV4TJ04</accession>
<evidence type="ECO:0000313" key="3">
    <source>
        <dbReference type="Proteomes" id="UP001574170"/>
    </source>
</evidence>
<feature type="signal peptide" evidence="1">
    <location>
        <begin position="1"/>
        <end position="19"/>
    </location>
</feature>
<sequence>MKKIILTAAAIFAFGFANAQSGAFKLGAHVGLPTGDIKDFSSVNLGADLAYTWSVAEGLDAGITTGYTAYLGKDGVDAAGFIPVAATAQFTLTNNWFIGADLGYGIGVNPSGNDGGFLYQPKFGYQMDKAGVYVAYKGISIDGGGTFSSVNLGVNFKL</sequence>
<organism evidence="2 3">
    <name type="scientific">Flavobacterium magnesitis</name>
    <dbReference type="NCBI Taxonomy" id="3138077"/>
    <lineage>
        <taxon>Bacteria</taxon>
        <taxon>Pseudomonadati</taxon>
        <taxon>Bacteroidota</taxon>
        <taxon>Flavobacteriia</taxon>
        <taxon>Flavobacteriales</taxon>
        <taxon>Flavobacteriaceae</taxon>
        <taxon>Flavobacterium</taxon>
    </lineage>
</organism>
<keyword evidence="1" id="KW-0732">Signal</keyword>
<dbReference type="RefSeq" id="WP_373391184.1">
    <property type="nucleotide sequence ID" value="NZ_JBCFQJ010000007.1"/>
</dbReference>
<dbReference type="Proteomes" id="UP001574170">
    <property type="component" value="Unassembled WGS sequence"/>
</dbReference>
<protein>
    <recommendedName>
        <fullName evidence="4">Outer membrane protein beta-barrel domain-containing protein</fullName>
    </recommendedName>
</protein>
<evidence type="ECO:0000256" key="1">
    <source>
        <dbReference type="SAM" id="SignalP"/>
    </source>
</evidence>